<name>X6LQ80_RETFI</name>
<organism evidence="1 2">
    <name type="scientific">Reticulomyxa filosa</name>
    <dbReference type="NCBI Taxonomy" id="46433"/>
    <lineage>
        <taxon>Eukaryota</taxon>
        <taxon>Sar</taxon>
        <taxon>Rhizaria</taxon>
        <taxon>Retaria</taxon>
        <taxon>Foraminifera</taxon>
        <taxon>Monothalamids</taxon>
        <taxon>Reticulomyxidae</taxon>
        <taxon>Reticulomyxa</taxon>
    </lineage>
</organism>
<dbReference type="Proteomes" id="UP000023152">
    <property type="component" value="Unassembled WGS sequence"/>
</dbReference>
<keyword evidence="2" id="KW-1185">Reference proteome</keyword>
<proteinExistence type="predicted"/>
<accession>X6LQ80</accession>
<evidence type="ECO:0000313" key="2">
    <source>
        <dbReference type="Proteomes" id="UP000023152"/>
    </source>
</evidence>
<gene>
    <name evidence="1" type="ORF">RFI_34549</name>
</gene>
<evidence type="ECO:0000313" key="1">
    <source>
        <dbReference type="EMBL" id="ETO02865.1"/>
    </source>
</evidence>
<protein>
    <submittedName>
        <fullName evidence="1">Uncharacterized protein</fullName>
    </submittedName>
</protein>
<reference evidence="1 2" key="1">
    <citation type="journal article" date="2013" name="Curr. Biol.">
        <title>The Genome of the Foraminiferan Reticulomyxa filosa.</title>
        <authorList>
            <person name="Glockner G."/>
            <person name="Hulsmann N."/>
            <person name="Schleicher M."/>
            <person name="Noegel A.A."/>
            <person name="Eichinger L."/>
            <person name="Gallinger C."/>
            <person name="Pawlowski J."/>
            <person name="Sierra R."/>
            <person name="Euteneuer U."/>
            <person name="Pillet L."/>
            <person name="Moustafa A."/>
            <person name="Platzer M."/>
            <person name="Groth M."/>
            <person name="Szafranski K."/>
            <person name="Schliwa M."/>
        </authorList>
    </citation>
    <scope>NUCLEOTIDE SEQUENCE [LARGE SCALE GENOMIC DNA]</scope>
</reference>
<dbReference type="EMBL" id="ASPP01034728">
    <property type="protein sequence ID" value="ETO02865.1"/>
    <property type="molecule type" value="Genomic_DNA"/>
</dbReference>
<sequence>MALESLKRIVPVQLWTIFLFVEQHQDPERKNVKISRKIKKTISTQRYHHSSDWINRKNGKKRKRKCKTITYCDRTSNSHTEPFSQCCCGSNLADEFCVTPVKGHQRQEEDDYDDKKEEKDYSNAIPRRICFKKIKKRSFADIILHSVPPQLKLLDGYDNIKRNANNDDNDTTTTKRSPCSTLFICQLF</sequence>
<comment type="caution">
    <text evidence="1">The sequence shown here is derived from an EMBL/GenBank/DDBJ whole genome shotgun (WGS) entry which is preliminary data.</text>
</comment>
<dbReference type="AlphaFoldDB" id="X6LQ80"/>